<evidence type="ECO:0000256" key="6">
    <source>
        <dbReference type="SAM" id="Phobius"/>
    </source>
</evidence>
<keyword evidence="2" id="KW-1003">Cell membrane</keyword>
<proteinExistence type="predicted"/>
<dbReference type="Pfam" id="PF01478">
    <property type="entry name" value="Peptidase_A24"/>
    <property type="match status" value="1"/>
</dbReference>
<accession>A0A1Z3LWW6</accession>
<dbReference type="Gene3D" id="1.20.120.1220">
    <property type="match status" value="1"/>
</dbReference>
<evidence type="ECO:0000256" key="1">
    <source>
        <dbReference type="ARBA" id="ARBA00004651"/>
    </source>
</evidence>
<evidence type="ECO:0000256" key="4">
    <source>
        <dbReference type="ARBA" id="ARBA00022989"/>
    </source>
</evidence>
<keyword evidence="3 6" id="KW-0812">Transmembrane</keyword>
<sequence length="170" mass="17408">MSVIFSAVVVILPVLAVIAALHDLTTMKIPNWISAVLIVAFFPAAFALGLPLGVVGASVGLAIAMLVVGMGMFAANWIGGGDAKLLAASMLWMGVSGGVPFVLYTALVGGGFCLLLMTARSHLSFFAQTGPGWVMRLMQPKGDIPYGVAIAIGALLAYPSSPLITAYIAG</sequence>
<keyword evidence="5 6" id="KW-0472">Membrane</keyword>
<evidence type="ECO:0000256" key="3">
    <source>
        <dbReference type="ARBA" id="ARBA00022692"/>
    </source>
</evidence>
<organism evidence="8 9">
    <name type="scientific">Brevundimonas diminuta</name>
    <name type="common">Pseudomonas diminuta</name>
    <dbReference type="NCBI Taxonomy" id="293"/>
    <lineage>
        <taxon>Bacteria</taxon>
        <taxon>Pseudomonadati</taxon>
        <taxon>Pseudomonadota</taxon>
        <taxon>Alphaproteobacteria</taxon>
        <taxon>Caulobacterales</taxon>
        <taxon>Caulobacteraceae</taxon>
        <taxon>Brevundimonas</taxon>
    </lineage>
</organism>
<evidence type="ECO:0000313" key="9">
    <source>
        <dbReference type="Proteomes" id="UP000197024"/>
    </source>
</evidence>
<comment type="subcellular location">
    <subcellularLocation>
        <location evidence="1">Cell membrane</location>
        <topology evidence="1">Multi-pass membrane protein</topology>
    </subcellularLocation>
</comment>
<reference evidence="8 9" key="2">
    <citation type="submission" date="2017-06" db="EMBL/GenBank/DDBJ databases">
        <authorList>
            <person name="Kim H.J."/>
            <person name="Triplett B.A."/>
        </authorList>
    </citation>
    <scope>NUCLEOTIDE SEQUENCE [LARGE SCALE GENOMIC DNA]</scope>
    <source>
        <strain evidence="8 9">BZC3</strain>
    </source>
</reference>
<dbReference type="GO" id="GO:0004190">
    <property type="term" value="F:aspartic-type endopeptidase activity"/>
    <property type="evidence" value="ECO:0007669"/>
    <property type="project" value="InterPro"/>
</dbReference>
<dbReference type="RefSeq" id="WP_088410623.1">
    <property type="nucleotide sequence ID" value="NZ_CP021995.1"/>
</dbReference>
<protein>
    <submittedName>
        <fullName evidence="8">Pilus assembly protein CpaA</fullName>
    </submittedName>
</protein>
<dbReference type="InterPro" id="IPR000045">
    <property type="entry name" value="Prepilin_IV_endopep_pep"/>
</dbReference>
<feature type="transmembrane region" description="Helical" evidence="6">
    <location>
        <begin position="144"/>
        <end position="169"/>
    </location>
</feature>
<name>A0A1Z3LWW6_BREDI</name>
<feature type="transmembrane region" description="Helical" evidence="6">
    <location>
        <begin position="59"/>
        <end position="78"/>
    </location>
</feature>
<reference evidence="8 9" key="1">
    <citation type="submission" date="2017-06" db="EMBL/GenBank/DDBJ databases">
        <title>Biodegradation of gentamicin by bacterial consortia AMQD4 in synthetic medium and raw gentamicin sewage.</title>
        <authorList>
            <person name="Chang H."/>
            <person name="Feng Y."/>
            <person name="Li Z."/>
            <person name="Xue J."/>
            <person name="Cheng D."/>
        </authorList>
    </citation>
    <scope>NUCLEOTIDE SEQUENCE [LARGE SCALE GENOMIC DNA]</scope>
    <source>
        <strain evidence="8 9">BZC3</strain>
    </source>
</reference>
<evidence type="ECO:0000256" key="5">
    <source>
        <dbReference type="ARBA" id="ARBA00023136"/>
    </source>
</evidence>
<dbReference type="STRING" id="293.GCA_000988015_02448"/>
<gene>
    <name evidence="8" type="ORF">CD943_07425</name>
</gene>
<evidence type="ECO:0000259" key="7">
    <source>
        <dbReference type="Pfam" id="PF01478"/>
    </source>
</evidence>
<dbReference type="InterPro" id="IPR052218">
    <property type="entry name" value="Preflagellin_Peptidase"/>
</dbReference>
<dbReference type="AlphaFoldDB" id="A0A1Z3LWW6"/>
<dbReference type="Proteomes" id="UP000197024">
    <property type="component" value="Chromosome"/>
</dbReference>
<dbReference type="GO" id="GO:0005886">
    <property type="term" value="C:plasma membrane"/>
    <property type="evidence" value="ECO:0007669"/>
    <property type="project" value="UniProtKB-SubCell"/>
</dbReference>
<feature type="transmembrane region" description="Helical" evidence="6">
    <location>
        <begin position="32"/>
        <end position="52"/>
    </location>
</feature>
<dbReference type="PANTHER" id="PTHR36506:SF1">
    <property type="entry name" value="PREFLAGELLIN PEPTIDASE"/>
    <property type="match status" value="1"/>
</dbReference>
<evidence type="ECO:0000256" key="2">
    <source>
        <dbReference type="ARBA" id="ARBA00022475"/>
    </source>
</evidence>
<feature type="domain" description="Prepilin type IV endopeptidase peptidase" evidence="7">
    <location>
        <begin position="11"/>
        <end position="113"/>
    </location>
</feature>
<keyword evidence="4 6" id="KW-1133">Transmembrane helix</keyword>
<dbReference type="EMBL" id="CP021995">
    <property type="protein sequence ID" value="ASD26733.1"/>
    <property type="molecule type" value="Genomic_DNA"/>
</dbReference>
<evidence type="ECO:0000313" key="8">
    <source>
        <dbReference type="EMBL" id="ASD26733.1"/>
    </source>
</evidence>
<feature type="transmembrane region" description="Helical" evidence="6">
    <location>
        <begin position="90"/>
        <end position="116"/>
    </location>
</feature>
<dbReference type="PANTHER" id="PTHR36506">
    <property type="entry name" value="PREFLAGELLIN PEPTIDASE"/>
    <property type="match status" value="1"/>
</dbReference>